<accession>A0ABR8W272</accession>
<keyword evidence="2" id="KW-1185">Reference proteome</keyword>
<proteinExistence type="predicted"/>
<organism evidence="1 2">
    <name type="scientific">Microbacterium commune</name>
    <dbReference type="NCBI Taxonomy" id="2762219"/>
    <lineage>
        <taxon>Bacteria</taxon>
        <taxon>Bacillati</taxon>
        <taxon>Actinomycetota</taxon>
        <taxon>Actinomycetes</taxon>
        <taxon>Micrococcales</taxon>
        <taxon>Microbacteriaceae</taxon>
        <taxon>Microbacterium</taxon>
    </lineage>
</organism>
<dbReference type="EMBL" id="JACSPX010000001">
    <property type="protein sequence ID" value="MBD8011102.1"/>
    <property type="molecule type" value="Genomic_DNA"/>
</dbReference>
<comment type="caution">
    <text evidence="1">The sequence shown here is derived from an EMBL/GenBank/DDBJ whole genome shotgun (WGS) entry which is preliminary data.</text>
</comment>
<gene>
    <name evidence="1" type="ORF">H9633_02165</name>
</gene>
<reference evidence="1 2" key="1">
    <citation type="submission" date="2020-08" db="EMBL/GenBank/DDBJ databases">
        <title>A Genomic Blueprint of the Chicken Gut Microbiome.</title>
        <authorList>
            <person name="Gilroy R."/>
            <person name="Ravi A."/>
            <person name="Getino M."/>
            <person name="Pursley I."/>
            <person name="Horton D.L."/>
            <person name="Alikhan N.-F."/>
            <person name="Baker D."/>
            <person name="Gharbi K."/>
            <person name="Hall N."/>
            <person name="Watson M."/>
            <person name="Adriaenssens E.M."/>
            <person name="Foster-Nyarko E."/>
            <person name="Jarju S."/>
            <person name="Secka A."/>
            <person name="Antonio M."/>
            <person name="Oren A."/>
            <person name="Chaudhuri R."/>
            <person name="La Ragione R.M."/>
            <person name="Hildebrand F."/>
            <person name="Pallen M.J."/>
        </authorList>
    </citation>
    <scope>NUCLEOTIDE SEQUENCE [LARGE SCALE GENOMIC DNA]</scope>
    <source>
        <strain evidence="1 2">Re1</strain>
    </source>
</reference>
<sequence>MSADQIAFHVNYASVDSSEGVDPTPIAAELLRKERVLAASRVFDGDQAVFLIPVTESGHVVALDDDDRLRFDLSALDLQRLFQTAALTLHLGLTDDALEEVDQELDEQYGAAFEQLDDPAAASEDLAGFGMLDADDDDIDFELAPVRVAEFSRRGPWGARITAQVTGVDVDYLEDETWSLYRYATDQPHMALSGGRADEPIIELNLPQHGDAWVEVTAGGRTGMFWPNIERLTRPVLDIDAIGVPESADVYRRMLLEADGTTEELQGLNLGDAVDVAAATRACAPEALGGTQGELDRVRAFVAAFGVPDALITAGVAEQTTGRRFTPRGWPRTVADLAIAGIGEVTALTRRERPLPRAARFVRERPTIGAAISAAELAAGIAASRARSPLLRGLGVLLIVDAIIDMVIWARRVLKR</sequence>
<evidence type="ECO:0000313" key="2">
    <source>
        <dbReference type="Proteomes" id="UP000611521"/>
    </source>
</evidence>
<dbReference type="Proteomes" id="UP000611521">
    <property type="component" value="Unassembled WGS sequence"/>
</dbReference>
<evidence type="ECO:0000313" key="1">
    <source>
        <dbReference type="EMBL" id="MBD8011102.1"/>
    </source>
</evidence>
<protein>
    <submittedName>
        <fullName evidence="1">Uncharacterized protein</fullName>
    </submittedName>
</protein>
<name>A0ABR8W272_9MICO</name>
<dbReference type="RefSeq" id="WP_191711924.1">
    <property type="nucleotide sequence ID" value="NZ_JACSPX010000001.1"/>
</dbReference>